<sequence>MRDIRLKAVVLAAGKGKRLQPLTLTKPKHLLSVGGAPILQHILNCLENAGLEEVLIVVKHMKEQIIEWFSKQNFNIKIKFKEQADFLGTANAISLAEDFTGNQPFIVVNGDILLDAAEIKRITEYHEANRPFCTLGVKKVDDPYQYGVIEIENGLIKDIVEKPSPEETSSNFISTGVMCFESDVFEFIKRTPISKRGEYEITTTLKLAIADSKKIIPYEISSWWVDIGRPWDLLEANRHIIANLTASNKGVVEEGAHIKGKVVIGKGAVIRSGAYIEGPVMIDEEADIGPNCYIRPVTYIGKRVRIGNACEIKNSIILDGTHIGHLSYVGDSIIGCDVNFGAGTKIANLRFDNKSVKVNINGVKTDSGHRKLGAIIGDNVKTGIGVNIMPGVKIGPGSAIAPNITVWVDIPPYKLVNVKLDYIYTDWKP</sequence>
<dbReference type="InterPro" id="IPR005835">
    <property type="entry name" value="NTP_transferase_dom"/>
</dbReference>
<evidence type="ECO:0000256" key="1">
    <source>
        <dbReference type="ARBA" id="ARBA00005166"/>
    </source>
</evidence>
<feature type="domain" description="Nucleotidyl transferase" evidence="11">
    <location>
        <begin position="7"/>
        <end position="240"/>
    </location>
</feature>
<dbReference type="SUPFAM" id="SSF51161">
    <property type="entry name" value="Trimeric LpxA-like enzymes"/>
    <property type="match status" value="1"/>
</dbReference>
<keyword evidence="7" id="KW-0511">Multifunctional enzyme</keyword>
<evidence type="ECO:0000259" key="11">
    <source>
        <dbReference type="Pfam" id="PF00483"/>
    </source>
</evidence>
<protein>
    <submittedName>
        <fullName evidence="13">NTP transferase domain-containing protein</fullName>
    </submittedName>
</protein>
<dbReference type="InterPro" id="IPR011004">
    <property type="entry name" value="Trimer_LpxA-like_sf"/>
</dbReference>
<comment type="similarity">
    <text evidence="4">In the N-terminal section; belongs to the N-acetylglucosamine-1-phosphate uridyltransferase family.</text>
</comment>
<comment type="similarity">
    <text evidence="3">In the C-terminal section; belongs to the transferase hexapeptide repeat family.</text>
</comment>
<dbReference type="KEGG" id="oyw:OdinLCB4_004395"/>
<reference evidence="13" key="1">
    <citation type="journal article" date="2017" name="Nature">
        <title>Asgard archaea illuminate the origin of eukaryotic cellular complexity.</title>
        <authorList>
            <person name="Zaremba-Niedzwiedzka K."/>
            <person name="Caceres E.F."/>
            <person name="Saw J.H."/>
            <person name="Backstrom D."/>
            <person name="Juzokaite L."/>
            <person name="Vancaester E."/>
            <person name="Seitz K.W."/>
            <person name="Anantharaman K."/>
            <person name="Starnawski P."/>
            <person name="Kjeldsen K.U."/>
            <person name="Scott M.B."/>
            <person name="Nunoura T."/>
            <person name="Banfield J.F."/>
            <person name="Schramm A."/>
            <person name="Baker B.J."/>
            <person name="Spang A."/>
            <person name="Ettema T.J.G."/>
        </authorList>
    </citation>
    <scope>NUCLEOTIDE SEQUENCE</scope>
    <source>
        <strain evidence="13">LCB_4</strain>
    </source>
</reference>
<keyword evidence="8" id="KW-0012">Acyltransferase</keyword>
<evidence type="ECO:0000256" key="7">
    <source>
        <dbReference type="ARBA" id="ARBA00023268"/>
    </source>
</evidence>
<comment type="pathway">
    <text evidence="2">Nucleotide-sugar biosynthesis; UDP-N-acetyl-alpha-D-glucosamine biosynthesis; UDP-N-acetyl-alpha-D-glucosamine from N-acetyl-alpha-D-glucosamine 1-phosphate: step 1/1.</text>
</comment>
<dbReference type="NCBIfam" id="TIGR03992">
    <property type="entry name" value="Arch_glmU"/>
    <property type="match status" value="1"/>
</dbReference>
<evidence type="ECO:0000256" key="4">
    <source>
        <dbReference type="ARBA" id="ARBA00007947"/>
    </source>
</evidence>
<dbReference type="InterPro" id="IPR056729">
    <property type="entry name" value="GMPPB_C"/>
</dbReference>
<evidence type="ECO:0000256" key="3">
    <source>
        <dbReference type="ARBA" id="ARBA00007707"/>
    </source>
</evidence>
<reference evidence="13" key="2">
    <citation type="journal article" date="2022" name="Nat. Microbiol.">
        <title>A closed Candidatus Odinarchaeum chromosome exposes Asgard archaeal viruses.</title>
        <authorList>
            <person name="Tamarit D."/>
            <person name="Caceres E.F."/>
            <person name="Krupovic M."/>
            <person name="Nijland R."/>
            <person name="Eme L."/>
            <person name="Robinson N.P."/>
            <person name="Ettema T.J.G."/>
        </authorList>
    </citation>
    <scope>NUCLEOTIDE SEQUENCE</scope>
    <source>
        <strain evidence="13">LCB_4</strain>
    </source>
</reference>
<comment type="pathway">
    <text evidence="1">Nucleotide-sugar biosynthesis; UDP-N-acetyl-alpha-D-glucosamine biosynthesis; N-acetyl-alpha-D-glucosamine 1-phosphate from alpha-D-glucosamine 6-phosphate (route II): step 2/2.</text>
</comment>
<dbReference type="InterPro" id="IPR029044">
    <property type="entry name" value="Nucleotide-diphossugar_trans"/>
</dbReference>
<evidence type="ECO:0000313" key="14">
    <source>
        <dbReference type="Proteomes" id="UP000186851"/>
    </source>
</evidence>
<evidence type="ECO:0000256" key="8">
    <source>
        <dbReference type="ARBA" id="ARBA00023315"/>
    </source>
</evidence>
<name>A0AAF0IAI5_ODILC</name>
<evidence type="ECO:0000256" key="2">
    <source>
        <dbReference type="ARBA" id="ARBA00005208"/>
    </source>
</evidence>
<dbReference type="CDD" id="cd05636">
    <property type="entry name" value="LbH_G1P_TT_C_like"/>
    <property type="match status" value="1"/>
</dbReference>
<comment type="catalytic activity">
    <reaction evidence="10">
        <text>N-acetyl-alpha-D-glucosamine 1-phosphate + UTP + H(+) = UDP-N-acetyl-alpha-D-glucosamine + diphosphate</text>
        <dbReference type="Rhea" id="RHEA:13509"/>
        <dbReference type="ChEBI" id="CHEBI:15378"/>
        <dbReference type="ChEBI" id="CHEBI:33019"/>
        <dbReference type="ChEBI" id="CHEBI:46398"/>
        <dbReference type="ChEBI" id="CHEBI:57705"/>
        <dbReference type="ChEBI" id="CHEBI:57776"/>
        <dbReference type="EC" id="2.7.7.23"/>
    </reaction>
</comment>
<dbReference type="Pfam" id="PF25087">
    <property type="entry name" value="GMPPB_C"/>
    <property type="match status" value="1"/>
</dbReference>
<keyword evidence="6" id="KW-0548">Nucleotidyltransferase</keyword>
<keyword evidence="5 13" id="KW-0808">Transferase</keyword>
<accession>A0AAF0IAI5</accession>
<feature type="domain" description="Mannose-1-phosphate guanyltransferase C-terminal" evidence="12">
    <location>
        <begin position="276"/>
        <end position="359"/>
    </location>
</feature>
<dbReference type="GO" id="GO:0003977">
    <property type="term" value="F:UDP-N-acetylglucosamine diphosphorylase activity"/>
    <property type="evidence" value="ECO:0007669"/>
    <property type="project" value="UniProtKB-EC"/>
</dbReference>
<dbReference type="PANTHER" id="PTHR43584">
    <property type="entry name" value="NUCLEOTIDYL TRANSFERASE"/>
    <property type="match status" value="1"/>
</dbReference>
<dbReference type="Proteomes" id="UP000186851">
    <property type="component" value="Chromosome"/>
</dbReference>
<proteinExistence type="inferred from homology"/>
<dbReference type="InterPro" id="IPR023915">
    <property type="entry name" value="Bifunctiontional_GlmU_arc-type"/>
</dbReference>
<dbReference type="SUPFAM" id="SSF53448">
    <property type="entry name" value="Nucleotide-diphospho-sugar transferases"/>
    <property type="match status" value="1"/>
</dbReference>
<dbReference type="Gene3D" id="2.160.10.10">
    <property type="entry name" value="Hexapeptide repeat proteins"/>
    <property type="match status" value="1"/>
</dbReference>
<comment type="catalytic activity">
    <reaction evidence="9">
        <text>alpha-D-glucosamine 1-phosphate + acetyl-CoA = N-acetyl-alpha-D-glucosamine 1-phosphate + CoA + H(+)</text>
        <dbReference type="Rhea" id="RHEA:13725"/>
        <dbReference type="ChEBI" id="CHEBI:15378"/>
        <dbReference type="ChEBI" id="CHEBI:57287"/>
        <dbReference type="ChEBI" id="CHEBI:57288"/>
        <dbReference type="ChEBI" id="CHEBI:57776"/>
        <dbReference type="ChEBI" id="CHEBI:58516"/>
        <dbReference type="EC" id="2.3.1.157"/>
    </reaction>
</comment>
<dbReference type="AlphaFoldDB" id="A0AAF0IAI5"/>
<evidence type="ECO:0000259" key="12">
    <source>
        <dbReference type="Pfam" id="PF25087"/>
    </source>
</evidence>
<evidence type="ECO:0000313" key="13">
    <source>
        <dbReference type="EMBL" id="WEU39729.1"/>
    </source>
</evidence>
<evidence type="ECO:0000256" key="9">
    <source>
        <dbReference type="ARBA" id="ARBA00048247"/>
    </source>
</evidence>
<evidence type="ECO:0000256" key="10">
    <source>
        <dbReference type="ARBA" id="ARBA00048493"/>
    </source>
</evidence>
<dbReference type="InterPro" id="IPR050065">
    <property type="entry name" value="GlmU-like"/>
</dbReference>
<dbReference type="GO" id="GO:0019134">
    <property type="term" value="F:glucosamine-1-phosphate N-acetyltransferase activity"/>
    <property type="evidence" value="ECO:0007669"/>
    <property type="project" value="UniProtKB-EC"/>
</dbReference>
<dbReference type="Pfam" id="PF00483">
    <property type="entry name" value="NTP_transferase"/>
    <property type="match status" value="1"/>
</dbReference>
<gene>
    <name evidence="13" type="ORF">OdinLCB4_004395</name>
</gene>
<dbReference type="PANTHER" id="PTHR43584:SF8">
    <property type="entry name" value="N-ACETYLMURAMATE ALPHA-1-PHOSPHATE URIDYLYLTRANSFERASE"/>
    <property type="match status" value="1"/>
</dbReference>
<dbReference type="EMBL" id="CP091871">
    <property type="protein sequence ID" value="WEU39729.1"/>
    <property type="molecule type" value="Genomic_DNA"/>
</dbReference>
<organism evidence="13 14">
    <name type="scientific">Odinarchaeota yellowstonii (strain LCB_4)</name>
    <dbReference type="NCBI Taxonomy" id="1841599"/>
    <lineage>
        <taxon>Archaea</taxon>
        <taxon>Promethearchaeati</taxon>
        <taxon>Candidatus Odinarchaeota</taxon>
        <taxon>Candidatus Odinarchaeia</taxon>
        <taxon>Candidatus Odinarchaeales</taxon>
        <taxon>Candidatus Odinarchaeaceae</taxon>
        <taxon>Candidatus Odinarchaeum</taxon>
    </lineage>
</organism>
<dbReference type="Gene3D" id="3.90.550.10">
    <property type="entry name" value="Spore Coat Polysaccharide Biosynthesis Protein SpsA, Chain A"/>
    <property type="match status" value="1"/>
</dbReference>
<evidence type="ECO:0000256" key="5">
    <source>
        <dbReference type="ARBA" id="ARBA00022679"/>
    </source>
</evidence>
<evidence type="ECO:0000256" key="6">
    <source>
        <dbReference type="ARBA" id="ARBA00022695"/>
    </source>
</evidence>